<sequence>MTVLEKGMKAPDFELPRDGGGTLRLSQLAGKPVVLFFYPKDDTSGCTAEAVAFSQLKPDFAALGVEVVGISPDSAKSHDKFKQKHGLTVALVSDTEKTTLQEYGVWTEKSMYGRRYMGVERTTFLLGRDGSIAEIWRKVKVPGHAEAVLEAARALIGNAPQQ</sequence>
<evidence type="ECO:0000256" key="5">
    <source>
        <dbReference type="ARBA" id="ARBA00022862"/>
    </source>
</evidence>
<keyword evidence="8" id="KW-0676">Redox-active center</keyword>
<accession>A0A9X2X684</accession>
<dbReference type="PROSITE" id="PS51352">
    <property type="entry name" value="THIOREDOXIN_2"/>
    <property type="match status" value="1"/>
</dbReference>
<dbReference type="FunFam" id="3.40.30.10:FF:000007">
    <property type="entry name" value="Thioredoxin-dependent thiol peroxidase"/>
    <property type="match status" value="1"/>
</dbReference>
<dbReference type="PANTHER" id="PTHR42801">
    <property type="entry name" value="THIOREDOXIN-DEPENDENT PEROXIDE REDUCTASE"/>
    <property type="match status" value="1"/>
</dbReference>
<dbReference type="EMBL" id="JAODNV010000005">
    <property type="protein sequence ID" value="MCT8989373.1"/>
    <property type="molecule type" value="Genomic_DNA"/>
</dbReference>
<dbReference type="InterPro" id="IPR013766">
    <property type="entry name" value="Thioredoxin_domain"/>
</dbReference>
<evidence type="ECO:0000256" key="9">
    <source>
        <dbReference type="ARBA" id="ARBA00032824"/>
    </source>
</evidence>
<evidence type="ECO:0000256" key="6">
    <source>
        <dbReference type="ARBA" id="ARBA00023002"/>
    </source>
</evidence>
<evidence type="ECO:0000259" key="14">
    <source>
        <dbReference type="PROSITE" id="PS51352"/>
    </source>
</evidence>
<keyword evidence="5" id="KW-0049">Antioxidant</keyword>
<dbReference type="InterPro" id="IPR000866">
    <property type="entry name" value="AhpC/TSA"/>
</dbReference>
<dbReference type="GO" id="GO:0008379">
    <property type="term" value="F:thioredoxin peroxidase activity"/>
    <property type="evidence" value="ECO:0007669"/>
    <property type="project" value="TreeGrafter"/>
</dbReference>
<dbReference type="Pfam" id="PF00578">
    <property type="entry name" value="AhpC-TSA"/>
    <property type="match status" value="1"/>
</dbReference>
<dbReference type="EC" id="1.11.1.24" evidence="3"/>
<name>A0A9X2X684_9HYPH</name>
<evidence type="ECO:0000256" key="11">
    <source>
        <dbReference type="ARBA" id="ARBA00042639"/>
    </source>
</evidence>
<dbReference type="InterPro" id="IPR024706">
    <property type="entry name" value="Peroxiredoxin_AhpC-typ"/>
</dbReference>
<feature type="domain" description="Thioredoxin" evidence="14">
    <location>
        <begin position="4"/>
        <end position="157"/>
    </location>
</feature>
<dbReference type="PANTHER" id="PTHR42801:SF4">
    <property type="entry name" value="AHPC_TSA FAMILY PROTEIN"/>
    <property type="match status" value="1"/>
</dbReference>
<dbReference type="SUPFAM" id="SSF52833">
    <property type="entry name" value="Thioredoxin-like"/>
    <property type="match status" value="1"/>
</dbReference>
<keyword evidence="6" id="KW-0560">Oxidoreductase</keyword>
<protein>
    <recommendedName>
        <fullName evidence="3">thioredoxin-dependent peroxiredoxin</fullName>
        <ecNumber evidence="3">1.11.1.24</ecNumber>
    </recommendedName>
    <alternativeName>
        <fullName evidence="9">Thioredoxin peroxidase</fullName>
    </alternativeName>
    <alternativeName>
        <fullName evidence="11">Thioredoxin-dependent peroxiredoxin Bcp</fullName>
    </alternativeName>
</protein>
<dbReference type="RefSeq" id="WP_261514115.1">
    <property type="nucleotide sequence ID" value="NZ_JAODNV010000005.1"/>
</dbReference>
<dbReference type="Proteomes" id="UP001149009">
    <property type="component" value="Unassembled WGS sequence"/>
</dbReference>
<evidence type="ECO:0000256" key="1">
    <source>
        <dbReference type="ARBA" id="ARBA00003330"/>
    </source>
</evidence>
<dbReference type="GO" id="GO:0034599">
    <property type="term" value="P:cellular response to oxidative stress"/>
    <property type="evidence" value="ECO:0007669"/>
    <property type="project" value="TreeGrafter"/>
</dbReference>
<keyword evidence="4" id="KW-0575">Peroxidase</keyword>
<comment type="function">
    <text evidence="1">Thiol-specific peroxidase that catalyzes the reduction of hydrogen peroxide and organic hydroperoxides to water and alcohols, respectively. Plays a role in cell protection against oxidative stress by detoxifying peroxides and as sensor of hydrogen peroxide-mediated signaling events.</text>
</comment>
<keyword evidence="16" id="KW-1185">Reference proteome</keyword>
<dbReference type="GO" id="GO:0045454">
    <property type="term" value="P:cell redox homeostasis"/>
    <property type="evidence" value="ECO:0007669"/>
    <property type="project" value="TreeGrafter"/>
</dbReference>
<evidence type="ECO:0000313" key="15">
    <source>
        <dbReference type="EMBL" id="MCT8989373.1"/>
    </source>
</evidence>
<evidence type="ECO:0000256" key="12">
    <source>
        <dbReference type="ARBA" id="ARBA00049091"/>
    </source>
</evidence>
<gene>
    <name evidence="15" type="ORF">NYR54_03545</name>
</gene>
<comment type="similarity">
    <text evidence="10">Belongs to the peroxiredoxin family. BCP/PrxQ subfamily.</text>
</comment>
<evidence type="ECO:0000256" key="13">
    <source>
        <dbReference type="PIRSR" id="PIRSR000239-1"/>
    </source>
</evidence>
<keyword evidence="7" id="KW-1015">Disulfide bond</keyword>
<evidence type="ECO:0000256" key="2">
    <source>
        <dbReference type="ARBA" id="ARBA00011245"/>
    </source>
</evidence>
<comment type="catalytic activity">
    <reaction evidence="12">
        <text>a hydroperoxide + [thioredoxin]-dithiol = an alcohol + [thioredoxin]-disulfide + H2O</text>
        <dbReference type="Rhea" id="RHEA:62620"/>
        <dbReference type="Rhea" id="RHEA-COMP:10698"/>
        <dbReference type="Rhea" id="RHEA-COMP:10700"/>
        <dbReference type="ChEBI" id="CHEBI:15377"/>
        <dbReference type="ChEBI" id="CHEBI:29950"/>
        <dbReference type="ChEBI" id="CHEBI:30879"/>
        <dbReference type="ChEBI" id="CHEBI:35924"/>
        <dbReference type="ChEBI" id="CHEBI:50058"/>
        <dbReference type="EC" id="1.11.1.24"/>
    </reaction>
</comment>
<evidence type="ECO:0000256" key="3">
    <source>
        <dbReference type="ARBA" id="ARBA00013017"/>
    </source>
</evidence>
<organism evidence="15 16">
    <name type="scientific">Chelativorans petroleitrophicus</name>
    <dbReference type="NCBI Taxonomy" id="2975484"/>
    <lineage>
        <taxon>Bacteria</taxon>
        <taxon>Pseudomonadati</taxon>
        <taxon>Pseudomonadota</taxon>
        <taxon>Alphaproteobacteria</taxon>
        <taxon>Hyphomicrobiales</taxon>
        <taxon>Phyllobacteriaceae</taxon>
        <taxon>Chelativorans</taxon>
    </lineage>
</organism>
<dbReference type="Gene3D" id="3.40.30.10">
    <property type="entry name" value="Glutaredoxin"/>
    <property type="match status" value="1"/>
</dbReference>
<proteinExistence type="inferred from homology"/>
<dbReference type="PIRSF" id="PIRSF000239">
    <property type="entry name" value="AHPC"/>
    <property type="match status" value="1"/>
</dbReference>
<evidence type="ECO:0000256" key="7">
    <source>
        <dbReference type="ARBA" id="ARBA00023157"/>
    </source>
</evidence>
<dbReference type="AlphaFoldDB" id="A0A9X2X684"/>
<dbReference type="InterPro" id="IPR036249">
    <property type="entry name" value="Thioredoxin-like_sf"/>
</dbReference>
<evidence type="ECO:0000256" key="10">
    <source>
        <dbReference type="ARBA" id="ARBA00038489"/>
    </source>
</evidence>
<evidence type="ECO:0000256" key="8">
    <source>
        <dbReference type="ARBA" id="ARBA00023284"/>
    </source>
</evidence>
<dbReference type="GO" id="GO:0005737">
    <property type="term" value="C:cytoplasm"/>
    <property type="evidence" value="ECO:0007669"/>
    <property type="project" value="TreeGrafter"/>
</dbReference>
<reference evidence="15" key="1">
    <citation type="submission" date="2022-08" db="EMBL/GenBank/DDBJ databases">
        <title>Chelativorans sichuanense sp. nov., a paraffin oil-degrading bacterium isolated from a mixture of oil-based drill cuttings and paddy soil.</title>
        <authorList>
            <person name="Yu J."/>
            <person name="Liu H."/>
            <person name="Chen Q."/>
        </authorList>
    </citation>
    <scope>NUCLEOTIDE SEQUENCE</scope>
    <source>
        <strain evidence="15">SCAU 2101</strain>
    </source>
</reference>
<feature type="active site" description="Cysteine sulfenic acid (-SOH) intermediate; for peroxidase activity" evidence="13">
    <location>
        <position position="46"/>
    </location>
</feature>
<comment type="caution">
    <text evidence="15">The sequence shown here is derived from an EMBL/GenBank/DDBJ whole genome shotgun (WGS) entry which is preliminary data.</text>
</comment>
<dbReference type="InterPro" id="IPR050924">
    <property type="entry name" value="Peroxiredoxin_BCP/PrxQ"/>
</dbReference>
<comment type="subunit">
    <text evidence="2">Monomer.</text>
</comment>
<evidence type="ECO:0000313" key="16">
    <source>
        <dbReference type="Proteomes" id="UP001149009"/>
    </source>
</evidence>
<dbReference type="CDD" id="cd03017">
    <property type="entry name" value="PRX_BCP"/>
    <property type="match status" value="1"/>
</dbReference>
<evidence type="ECO:0000256" key="4">
    <source>
        <dbReference type="ARBA" id="ARBA00022559"/>
    </source>
</evidence>